<keyword evidence="4" id="KW-0479">Metal-binding</keyword>
<comment type="function">
    <text evidence="2 4">Poorly processive, error-prone DNA polymerase involved in untargeted mutagenesis. Copies undamaged DNA at stalled replication forks, which arise in vivo from mismatched or misaligned primer ends. These misaligned primers can be extended by PolIV. Exhibits no 3'-5' exonuclease (proofreading) activity. May be involved in translesional synthesis, in conjunction with the beta clamp from PolIII.</text>
</comment>
<dbReference type="PROSITE" id="PS50173">
    <property type="entry name" value="UMUC"/>
    <property type="match status" value="1"/>
</dbReference>
<comment type="catalytic activity">
    <reaction evidence="3 4">
        <text>DNA(n) + a 2'-deoxyribonucleoside 5'-triphosphate = DNA(n+1) + diphosphate</text>
        <dbReference type="Rhea" id="RHEA:22508"/>
        <dbReference type="Rhea" id="RHEA-COMP:17339"/>
        <dbReference type="Rhea" id="RHEA-COMP:17340"/>
        <dbReference type="ChEBI" id="CHEBI:33019"/>
        <dbReference type="ChEBI" id="CHEBI:61560"/>
        <dbReference type="ChEBI" id="CHEBI:173112"/>
        <dbReference type="EC" id="2.7.7.7"/>
    </reaction>
</comment>
<accession>A0ABN2Q4F6</accession>
<keyword evidence="4" id="KW-0239">DNA-directed DNA polymerase</keyword>
<comment type="subcellular location">
    <subcellularLocation>
        <location evidence="4">Cytoplasm</location>
    </subcellularLocation>
</comment>
<dbReference type="Gene3D" id="3.30.70.270">
    <property type="match status" value="1"/>
</dbReference>
<keyword evidence="4" id="KW-0238">DNA-binding</keyword>
<dbReference type="PANTHER" id="PTHR11076">
    <property type="entry name" value="DNA REPAIR POLYMERASE UMUC / TRANSFERASE FAMILY MEMBER"/>
    <property type="match status" value="1"/>
</dbReference>
<evidence type="ECO:0000256" key="1">
    <source>
        <dbReference type="ARBA" id="ARBA00010945"/>
    </source>
</evidence>
<evidence type="ECO:0000256" key="2">
    <source>
        <dbReference type="ARBA" id="ARBA00025589"/>
    </source>
</evidence>
<evidence type="ECO:0000256" key="5">
    <source>
        <dbReference type="SAM" id="MobiDB-lite"/>
    </source>
</evidence>
<dbReference type="InterPro" id="IPR036775">
    <property type="entry name" value="DNA_pol_Y-fam_lit_finger_sf"/>
</dbReference>
<dbReference type="Pfam" id="PF00817">
    <property type="entry name" value="IMS"/>
    <property type="match status" value="1"/>
</dbReference>
<dbReference type="EMBL" id="BAAANN010000003">
    <property type="protein sequence ID" value="GAA1944151.1"/>
    <property type="molecule type" value="Genomic_DNA"/>
</dbReference>
<dbReference type="PANTHER" id="PTHR11076:SF33">
    <property type="entry name" value="DNA POLYMERASE KAPPA"/>
    <property type="match status" value="1"/>
</dbReference>
<dbReference type="EC" id="2.7.7.7" evidence="4"/>
<dbReference type="Proteomes" id="UP001501116">
    <property type="component" value="Unassembled WGS sequence"/>
</dbReference>
<evidence type="ECO:0000313" key="8">
    <source>
        <dbReference type="Proteomes" id="UP001501116"/>
    </source>
</evidence>
<name>A0ABN2Q4F6_9PSEU</name>
<dbReference type="HAMAP" id="MF_01113">
    <property type="entry name" value="DNApol_IV"/>
    <property type="match status" value="1"/>
</dbReference>
<dbReference type="NCBIfam" id="NF002882">
    <property type="entry name" value="PRK03348.1"/>
    <property type="match status" value="1"/>
</dbReference>
<feature type="domain" description="UmuC" evidence="6">
    <location>
        <begin position="5"/>
        <end position="187"/>
    </location>
</feature>
<dbReference type="SUPFAM" id="SSF100879">
    <property type="entry name" value="Lesion bypass DNA polymerase (Y-family), little finger domain"/>
    <property type="match status" value="1"/>
</dbReference>
<feature type="region of interest" description="Disordered" evidence="5">
    <location>
        <begin position="410"/>
        <end position="447"/>
    </location>
</feature>
<comment type="subunit">
    <text evidence="4">Monomer.</text>
</comment>
<feature type="binding site" evidence="4">
    <location>
        <position position="104"/>
    </location>
    <ligand>
        <name>Mg(2+)</name>
        <dbReference type="ChEBI" id="CHEBI:18420"/>
    </ligand>
</feature>
<keyword evidence="4" id="KW-0515">Mutator protein</keyword>
<evidence type="ECO:0000313" key="7">
    <source>
        <dbReference type="EMBL" id="GAA1944151.1"/>
    </source>
</evidence>
<dbReference type="Gene3D" id="1.10.150.20">
    <property type="entry name" value="5' to 3' exonuclease, C-terminal subdomain"/>
    <property type="match status" value="1"/>
</dbReference>
<reference evidence="7 8" key="1">
    <citation type="journal article" date="2019" name="Int. J. Syst. Evol. Microbiol.">
        <title>The Global Catalogue of Microorganisms (GCM) 10K type strain sequencing project: providing services to taxonomists for standard genome sequencing and annotation.</title>
        <authorList>
            <consortium name="The Broad Institute Genomics Platform"/>
            <consortium name="The Broad Institute Genome Sequencing Center for Infectious Disease"/>
            <person name="Wu L."/>
            <person name="Ma J."/>
        </authorList>
    </citation>
    <scope>NUCLEOTIDE SEQUENCE [LARGE SCALE GENOMIC DNA]</scope>
    <source>
        <strain evidence="7 8">JCM 14545</strain>
    </source>
</reference>
<protein>
    <recommendedName>
        <fullName evidence="4">DNA polymerase IV</fullName>
        <shortName evidence="4">Pol IV</shortName>
        <ecNumber evidence="4">2.7.7.7</ecNumber>
    </recommendedName>
</protein>
<feature type="region of interest" description="Disordered" evidence="5">
    <location>
        <begin position="356"/>
        <end position="379"/>
    </location>
</feature>
<comment type="similarity">
    <text evidence="1 4">Belongs to the DNA polymerase type-Y family.</text>
</comment>
<keyword evidence="4" id="KW-0808">Transferase</keyword>
<dbReference type="Pfam" id="PF11799">
    <property type="entry name" value="IMS_C"/>
    <property type="match status" value="1"/>
</dbReference>
<dbReference type="Gene3D" id="3.30.1490.100">
    <property type="entry name" value="DNA polymerase, Y-family, little finger domain"/>
    <property type="match status" value="1"/>
</dbReference>
<keyword evidence="4" id="KW-0234">DNA repair</keyword>
<keyword evidence="4" id="KW-0548">Nucleotidyltransferase</keyword>
<evidence type="ECO:0000256" key="3">
    <source>
        <dbReference type="ARBA" id="ARBA00049244"/>
    </source>
</evidence>
<dbReference type="InterPro" id="IPR050116">
    <property type="entry name" value="DNA_polymerase-Y"/>
</dbReference>
<organism evidence="7 8">
    <name type="scientific">Amycolatopsis minnesotensis</name>
    <dbReference type="NCBI Taxonomy" id="337894"/>
    <lineage>
        <taxon>Bacteria</taxon>
        <taxon>Bacillati</taxon>
        <taxon>Actinomycetota</taxon>
        <taxon>Actinomycetes</taxon>
        <taxon>Pseudonocardiales</taxon>
        <taxon>Pseudonocardiaceae</taxon>
        <taxon>Amycolatopsis</taxon>
    </lineage>
</organism>
<dbReference type="InterPro" id="IPR001126">
    <property type="entry name" value="UmuC"/>
</dbReference>
<dbReference type="SUPFAM" id="SSF56672">
    <property type="entry name" value="DNA/RNA polymerases"/>
    <property type="match status" value="1"/>
</dbReference>
<dbReference type="Gene3D" id="3.40.1170.60">
    <property type="match status" value="1"/>
</dbReference>
<dbReference type="InterPro" id="IPR022880">
    <property type="entry name" value="DNApol_IV"/>
</dbReference>
<keyword evidence="4" id="KW-0460">Magnesium</keyword>
<gene>
    <name evidence="4" type="primary">dinB</name>
    <name evidence="7" type="ORF">GCM10009754_09770</name>
</gene>
<sequence>MQRWVVHLDLDAFYASVEQHTRPTLRGRPVLVGGSGPRAVVAGASYEAREYGARSAMPMSQARRLVPAGAVTLPARFSLYEAMSRRVFAIVGEYATVLERVSLDEAFAEPPELVGAAAEDVEAFGARLRARISEETGLTASIGAGSGKQVAKIASDYAKPDGLVVVRRADERGFLAGLPVRALWGVGPIAEGKLRTIGVLTIGQFAALDEREAASLLGGAVGRELHRLANGHDDRPVSGRAEAKQVSAETTFDIDIVDLPTLRAEARRVARGAHLRLVKSGRAARTVGIKVRHTDMSTINRSETATHGSTDPDRLAAVAERLLPDPAEFGPVRLVGVSFSGLVELRQEPLFELELPEEPVPGGETAVARPMPVRSGWRPGDDVRHPGFGTGWVQGAGHGRVTVRFETALSGPGRAHTFAQDDPALTRGDALDSLGPPPPGEPEADPE</sequence>
<dbReference type="RefSeq" id="WP_344413848.1">
    <property type="nucleotide sequence ID" value="NZ_BAAANN010000003.1"/>
</dbReference>
<dbReference type="InterPro" id="IPR017961">
    <property type="entry name" value="DNA_pol_Y-fam_little_finger"/>
</dbReference>
<dbReference type="CDD" id="cd03586">
    <property type="entry name" value="PolY_Pol_IV_kappa"/>
    <property type="match status" value="1"/>
</dbReference>
<keyword evidence="8" id="KW-1185">Reference proteome</keyword>
<dbReference type="InterPro" id="IPR043502">
    <property type="entry name" value="DNA/RNA_pol_sf"/>
</dbReference>
<feature type="active site" evidence="4">
    <location>
        <position position="105"/>
    </location>
</feature>
<dbReference type="InterPro" id="IPR043128">
    <property type="entry name" value="Rev_trsase/Diguanyl_cyclase"/>
</dbReference>
<keyword evidence="4" id="KW-0227">DNA damage</keyword>
<feature type="site" description="Substrate discrimination" evidence="4">
    <location>
        <position position="14"/>
    </location>
</feature>
<comment type="cofactor">
    <cofactor evidence="4">
        <name>Mg(2+)</name>
        <dbReference type="ChEBI" id="CHEBI:18420"/>
    </cofactor>
    <text evidence="4">Binds 2 magnesium ions per subunit.</text>
</comment>
<comment type="caution">
    <text evidence="7">The sequence shown here is derived from an EMBL/GenBank/DDBJ whole genome shotgun (WGS) entry which is preliminary data.</text>
</comment>
<keyword evidence="4" id="KW-0963">Cytoplasm</keyword>
<evidence type="ECO:0000259" key="6">
    <source>
        <dbReference type="PROSITE" id="PS50173"/>
    </source>
</evidence>
<keyword evidence="4" id="KW-0235">DNA replication</keyword>
<feature type="binding site" evidence="4">
    <location>
        <position position="9"/>
    </location>
    <ligand>
        <name>Mg(2+)</name>
        <dbReference type="ChEBI" id="CHEBI:18420"/>
    </ligand>
</feature>
<proteinExistence type="inferred from homology"/>
<evidence type="ECO:0000256" key="4">
    <source>
        <dbReference type="HAMAP-Rule" id="MF_01113"/>
    </source>
</evidence>
<dbReference type="NCBIfam" id="NF002677">
    <property type="entry name" value="PRK02406.1"/>
    <property type="match status" value="1"/>
</dbReference>